<dbReference type="InterPro" id="IPR013589">
    <property type="entry name" value="Bac_transglu_N"/>
</dbReference>
<dbReference type="Pfam" id="PF01841">
    <property type="entry name" value="Transglut_core"/>
    <property type="match status" value="1"/>
</dbReference>
<feature type="domain" description="Transglutaminase-like" evidence="1">
    <location>
        <begin position="169"/>
        <end position="228"/>
    </location>
</feature>
<dbReference type="Proteomes" id="UP000470772">
    <property type="component" value="Unassembled WGS sequence"/>
</dbReference>
<dbReference type="SUPFAM" id="SSF54001">
    <property type="entry name" value="Cysteine proteinases"/>
    <property type="match status" value="1"/>
</dbReference>
<dbReference type="SMART" id="SM00460">
    <property type="entry name" value="TGc"/>
    <property type="match status" value="1"/>
</dbReference>
<evidence type="ECO:0000313" key="3">
    <source>
        <dbReference type="Proteomes" id="UP000470772"/>
    </source>
</evidence>
<dbReference type="OrthoDB" id="18481at2157"/>
<evidence type="ECO:0000259" key="1">
    <source>
        <dbReference type="SMART" id="SM00460"/>
    </source>
</evidence>
<proteinExistence type="predicted"/>
<evidence type="ECO:0000313" key="2">
    <source>
        <dbReference type="EMBL" id="MUN30014.1"/>
    </source>
</evidence>
<dbReference type="InterPro" id="IPR002931">
    <property type="entry name" value="Transglutaminase-like"/>
</dbReference>
<sequence length="273" mass="30818">MGQVTSENVESFLYRVSYEAIYEYDDVVVLNDNILKIVPYPSDNQRLISEDVRSEPNGYKVRFIDSFGNVNYRIKVTEPHKLLRLSSESVVEVKRNQMIDCKLPCDLIDPKFTSSSDLIDVDFFLDIGKELLSSSKTLDELIRNTISFVRGKMTYQEGSTFIDTEASRSFLLGKGVCQDFAHVTIGILRSMKIPARYVMGLMNDNPKVTHAWVEVKTPGGWIPIDPTSYRLYSIDYVKFAIGRDSNDTPPVKGSFISSGKGRLLTVQVSVIAE</sequence>
<dbReference type="Pfam" id="PF08379">
    <property type="entry name" value="Bact_transglu_N"/>
    <property type="match status" value="1"/>
</dbReference>
<keyword evidence="3" id="KW-1185">Reference proteome</keyword>
<comment type="caution">
    <text evidence="2">The sequence shown here is derived from an EMBL/GenBank/DDBJ whole genome shotgun (WGS) entry which is preliminary data.</text>
</comment>
<dbReference type="AlphaFoldDB" id="A0A6A9QN99"/>
<protein>
    <submittedName>
        <fullName evidence="2">Transglutaminase family protein</fullName>
    </submittedName>
</protein>
<dbReference type="InterPro" id="IPR038765">
    <property type="entry name" value="Papain-like_cys_pep_sf"/>
</dbReference>
<dbReference type="RefSeq" id="WP_054839157.1">
    <property type="nucleotide sequence ID" value="NZ_BBBY01000045.1"/>
</dbReference>
<gene>
    <name evidence="2" type="ORF">GC250_11355</name>
</gene>
<name>A0A6A9QN99_SULME</name>
<dbReference type="PANTHER" id="PTHR33490">
    <property type="entry name" value="BLR5614 PROTEIN-RELATED"/>
    <property type="match status" value="1"/>
</dbReference>
<dbReference type="Gene3D" id="3.10.620.30">
    <property type="match status" value="1"/>
</dbReference>
<organism evidence="2 3">
    <name type="scientific">Sulfuracidifex metallicus DSM 6482 = JCM 9184</name>
    <dbReference type="NCBI Taxonomy" id="523847"/>
    <lineage>
        <taxon>Archaea</taxon>
        <taxon>Thermoproteota</taxon>
        <taxon>Thermoprotei</taxon>
        <taxon>Sulfolobales</taxon>
        <taxon>Sulfolobaceae</taxon>
        <taxon>Sulfuracidifex</taxon>
    </lineage>
</organism>
<accession>A0A6A9QN99</accession>
<reference evidence="2 3" key="1">
    <citation type="submission" date="2019-10" db="EMBL/GenBank/DDBJ databases">
        <title>Sequencing and Assembly of Multiple Reported Metal-Biooxidizing Members of the Extremely Thermoacidophilic Archaeal Family Sulfolobaceae.</title>
        <authorList>
            <person name="Counts J.A."/>
            <person name="Kelly R.M."/>
        </authorList>
    </citation>
    <scope>NUCLEOTIDE SEQUENCE [LARGE SCALE GENOMIC DNA]</scope>
    <source>
        <strain evidence="2 3">DSM 6482</strain>
    </source>
</reference>
<dbReference type="PANTHER" id="PTHR33490:SF6">
    <property type="entry name" value="SLL1049 PROTEIN"/>
    <property type="match status" value="1"/>
</dbReference>
<dbReference type="EMBL" id="WGGD01000005">
    <property type="protein sequence ID" value="MUN30014.1"/>
    <property type="molecule type" value="Genomic_DNA"/>
</dbReference>